<feature type="coiled-coil region" evidence="5">
    <location>
        <begin position="125"/>
        <end position="152"/>
    </location>
</feature>
<evidence type="ECO:0000259" key="6">
    <source>
        <dbReference type="PROSITE" id="PS51935"/>
    </source>
</evidence>
<dbReference type="InterPro" id="IPR038765">
    <property type="entry name" value="Papain-like_cys_pep_sf"/>
</dbReference>
<gene>
    <name evidence="7" type="ORF">SK571_30580</name>
</gene>
<keyword evidence="5" id="KW-0175">Coiled coil</keyword>
<keyword evidence="3" id="KW-0378">Hydrolase</keyword>
<name>A0ABU4TZJ3_9PSEU</name>
<dbReference type="Gene3D" id="6.10.250.3150">
    <property type="match status" value="1"/>
</dbReference>
<proteinExistence type="inferred from homology"/>
<dbReference type="PANTHER" id="PTHR47359:SF3">
    <property type="entry name" value="NLP_P60 DOMAIN-CONTAINING PROTEIN-RELATED"/>
    <property type="match status" value="1"/>
</dbReference>
<dbReference type="Pfam" id="PF00877">
    <property type="entry name" value="NLPC_P60"/>
    <property type="match status" value="1"/>
</dbReference>
<keyword evidence="2" id="KW-0645">Protease</keyword>
<reference evidence="7 8" key="1">
    <citation type="submission" date="2023-11" db="EMBL/GenBank/DDBJ databases">
        <title>Lentzea sokolovensis, sp. nov., Lentzea kristufkii, sp. nov., and Lentzea miocenensis, sp. nov., rare actinobacteria from Sokolov Coal Basin, Miocene lacustrine sediment, Czech Republic.</title>
        <authorList>
            <person name="Lara A."/>
            <person name="Kotroba L."/>
            <person name="Nouioui I."/>
            <person name="Neumann-Schaal M."/>
            <person name="Mast Y."/>
            <person name="Chronakova A."/>
        </authorList>
    </citation>
    <scope>NUCLEOTIDE SEQUENCE [LARGE SCALE GENOMIC DNA]</scope>
    <source>
        <strain evidence="7 8">BCCO 10_0798</strain>
    </source>
</reference>
<feature type="domain" description="NlpC/P60" evidence="6">
    <location>
        <begin position="188"/>
        <end position="310"/>
    </location>
</feature>
<dbReference type="PANTHER" id="PTHR47359">
    <property type="entry name" value="PEPTIDOGLYCAN DL-ENDOPEPTIDASE CWLO"/>
    <property type="match status" value="1"/>
</dbReference>
<evidence type="ECO:0000256" key="3">
    <source>
        <dbReference type="ARBA" id="ARBA00022801"/>
    </source>
</evidence>
<dbReference type="Gene3D" id="3.90.1720.10">
    <property type="entry name" value="endopeptidase domain like (from Nostoc punctiforme)"/>
    <property type="match status" value="1"/>
</dbReference>
<evidence type="ECO:0000256" key="5">
    <source>
        <dbReference type="SAM" id="Coils"/>
    </source>
</evidence>
<feature type="coiled-coil region" evidence="5">
    <location>
        <begin position="20"/>
        <end position="51"/>
    </location>
</feature>
<comment type="caution">
    <text evidence="7">The sequence shown here is derived from an EMBL/GenBank/DDBJ whole genome shotgun (WGS) entry which is preliminary data.</text>
</comment>
<dbReference type="EMBL" id="JAXAVV010000017">
    <property type="protein sequence ID" value="MDX8053740.1"/>
    <property type="molecule type" value="Genomic_DNA"/>
</dbReference>
<dbReference type="RefSeq" id="WP_319987545.1">
    <property type="nucleotide sequence ID" value="NZ_JAXAVV010000017.1"/>
</dbReference>
<evidence type="ECO:0000256" key="2">
    <source>
        <dbReference type="ARBA" id="ARBA00022670"/>
    </source>
</evidence>
<dbReference type="InterPro" id="IPR000064">
    <property type="entry name" value="NLP_P60_dom"/>
</dbReference>
<organism evidence="7 8">
    <name type="scientific">Lentzea kristufekii</name>
    <dbReference type="NCBI Taxonomy" id="3095430"/>
    <lineage>
        <taxon>Bacteria</taxon>
        <taxon>Bacillati</taxon>
        <taxon>Actinomycetota</taxon>
        <taxon>Actinomycetes</taxon>
        <taxon>Pseudonocardiales</taxon>
        <taxon>Pseudonocardiaceae</taxon>
        <taxon>Lentzea</taxon>
    </lineage>
</organism>
<evidence type="ECO:0000313" key="8">
    <source>
        <dbReference type="Proteomes" id="UP001271792"/>
    </source>
</evidence>
<dbReference type="PROSITE" id="PS51935">
    <property type="entry name" value="NLPC_P60"/>
    <property type="match status" value="1"/>
</dbReference>
<evidence type="ECO:0000256" key="1">
    <source>
        <dbReference type="ARBA" id="ARBA00007074"/>
    </source>
</evidence>
<sequence length="311" mass="32743">MTVAVVPASAQPAQDPLARYNELGAQAAKTNEDLLKAREDLTAKRADLAKADEAEKCARTEEDKFRGQVDALTTASFEGARLTKLSAMLVADSQQDFLERMSAMDLIAADNAEALTRLATAVTTAETARQQAKEATQAAEKLVGEVEGKQKELDGKIKEVKAALGALTPAVRNGLSQVKDNGSYLGPPGAANTALQAALSKRGSLYLWGGTGPDRFDCSGLMLWAYKQAGITLPRVAAAQFNAGRAVPLDALVAGDLLFYDDGTGNPATIHHVAMYVGDGKMVDSPTDGQVVDIRSSRGDGHLMGARRIAG</sequence>
<evidence type="ECO:0000256" key="4">
    <source>
        <dbReference type="ARBA" id="ARBA00022807"/>
    </source>
</evidence>
<dbReference type="Proteomes" id="UP001271792">
    <property type="component" value="Unassembled WGS sequence"/>
</dbReference>
<protein>
    <submittedName>
        <fullName evidence="7">NlpC/P60 family protein</fullName>
    </submittedName>
</protein>
<evidence type="ECO:0000313" key="7">
    <source>
        <dbReference type="EMBL" id="MDX8053740.1"/>
    </source>
</evidence>
<dbReference type="SUPFAM" id="SSF54001">
    <property type="entry name" value="Cysteine proteinases"/>
    <property type="match status" value="1"/>
</dbReference>
<keyword evidence="8" id="KW-1185">Reference proteome</keyword>
<comment type="similarity">
    <text evidence="1">Belongs to the peptidase C40 family.</text>
</comment>
<accession>A0ABU4TZJ3</accession>
<dbReference type="InterPro" id="IPR051794">
    <property type="entry name" value="PG_Endopeptidase_C40"/>
</dbReference>
<keyword evidence="4" id="KW-0788">Thiol protease</keyword>